<sequence length="243" mass="27185">MKTMAFGHRTTFPPPLNILRPLPLARESKIGVLSLKVADMVGLMTSEPDALKLEGLRLEAPISSTMLASLVRALFRASSAQNTKAVDVDMAGNNSMTIVDHEVERQHTLARRIIARDIPGSFVGQREILEANIDDLGMKIDISFSTRRNHFPPPPYQQRIVHGFRCRSRKHKPFVTSCRLRQSAEALEEPERVSVEGMSWDTANLAFRYSELKSLGNPLSTVPGFLLLLDMQNHELCAENARL</sequence>
<evidence type="ECO:0000313" key="2">
    <source>
        <dbReference type="EMBL" id="AUW31056.1"/>
    </source>
</evidence>
<evidence type="ECO:0000313" key="1">
    <source>
        <dbReference type="EMBL" id="ANM86336.1"/>
    </source>
</evidence>
<reference evidence="1" key="1">
    <citation type="submission" date="2016-05" db="EMBL/GenBank/DDBJ databases">
        <title>Lichen genome sequencing reveals its rich biosynthetic potential.</title>
        <authorList>
            <person name="Bertrand R.L."/>
            <person name="Abdel-Hameed M."/>
            <person name="Sorensen J.L."/>
        </authorList>
    </citation>
    <scope>NUCLEOTIDE SEQUENCE</scope>
</reference>
<accession>A0A1Z1C422</accession>
<name>A0A1Z1C422_CLAUC</name>
<organism evidence="1">
    <name type="scientific">Cladonia uncialis subsp. uncialis</name>
    <dbReference type="NCBI Taxonomy" id="180999"/>
    <lineage>
        <taxon>Eukaryota</taxon>
        <taxon>Fungi</taxon>
        <taxon>Dikarya</taxon>
        <taxon>Ascomycota</taxon>
        <taxon>Pezizomycotina</taxon>
        <taxon>Lecanoromycetes</taxon>
        <taxon>OSLEUM clade</taxon>
        <taxon>Lecanoromycetidae</taxon>
        <taxon>Lecanorales</taxon>
        <taxon>Lecanorineae</taxon>
        <taxon>Cladoniaceae</taxon>
        <taxon>Cladonia</taxon>
    </lineage>
</organism>
<reference evidence="2" key="2">
    <citation type="submission" date="2017-12" db="EMBL/GenBank/DDBJ databases">
        <title>Genome Sequencing Reveals a Rich Biosynthetic Potential.</title>
        <authorList>
            <person name="Bertrand R.L."/>
            <person name="Abdel-Hameed M.E."/>
            <person name="Sorensen J.L."/>
        </authorList>
    </citation>
    <scope>NUCLEOTIDE SEQUENCE</scope>
</reference>
<protein>
    <submittedName>
        <fullName evidence="1">Uncharacterized protein</fullName>
    </submittedName>
</protein>
<proteinExistence type="predicted"/>
<dbReference type="EMBL" id="MG777490">
    <property type="protein sequence ID" value="AUW31056.1"/>
    <property type="molecule type" value="Genomic_DNA"/>
</dbReference>
<dbReference type="EMBL" id="KX264248">
    <property type="protein sequence ID" value="ANM86336.1"/>
    <property type="molecule type" value="Genomic_DNA"/>
</dbReference>
<dbReference type="AlphaFoldDB" id="A0A1Z1C422"/>